<feature type="region of interest" description="Disordered" evidence="1">
    <location>
        <begin position="458"/>
        <end position="497"/>
    </location>
</feature>
<dbReference type="Proteomes" id="UP000245942">
    <property type="component" value="Unassembled WGS sequence"/>
</dbReference>
<feature type="compositionally biased region" description="Low complexity" evidence="1">
    <location>
        <begin position="179"/>
        <end position="197"/>
    </location>
</feature>
<evidence type="ECO:0000313" key="2">
    <source>
        <dbReference type="EMBL" id="PWN19883.1"/>
    </source>
</evidence>
<reference evidence="2 3" key="1">
    <citation type="journal article" date="2018" name="Mol. Biol. Evol.">
        <title>Broad Genomic Sampling Reveals a Smut Pathogenic Ancestry of the Fungal Clade Ustilaginomycotina.</title>
        <authorList>
            <person name="Kijpornyongpan T."/>
            <person name="Mondo S.J."/>
            <person name="Barry K."/>
            <person name="Sandor L."/>
            <person name="Lee J."/>
            <person name="Lipzen A."/>
            <person name="Pangilinan J."/>
            <person name="LaButti K."/>
            <person name="Hainaut M."/>
            <person name="Henrissat B."/>
            <person name="Grigoriev I.V."/>
            <person name="Spatafora J.W."/>
            <person name="Aime M.C."/>
        </authorList>
    </citation>
    <scope>NUCLEOTIDE SEQUENCE [LARGE SCALE GENOMIC DNA]</scope>
    <source>
        <strain evidence="2 3">MCA 4718</strain>
    </source>
</reference>
<evidence type="ECO:0000313" key="3">
    <source>
        <dbReference type="Proteomes" id="UP000245942"/>
    </source>
</evidence>
<feature type="compositionally biased region" description="Low complexity" evidence="1">
    <location>
        <begin position="398"/>
        <end position="414"/>
    </location>
</feature>
<gene>
    <name evidence="2" type="ORF">BCV69DRAFT_299643</name>
</gene>
<name>A0A316U6B8_9BASI</name>
<feature type="compositionally biased region" description="Polar residues" evidence="1">
    <location>
        <begin position="458"/>
        <end position="479"/>
    </location>
</feature>
<feature type="compositionally biased region" description="Basic and acidic residues" evidence="1">
    <location>
        <begin position="338"/>
        <end position="353"/>
    </location>
</feature>
<dbReference type="AlphaFoldDB" id="A0A316U6B8"/>
<feature type="region of interest" description="Disordered" evidence="1">
    <location>
        <begin position="174"/>
        <end position="206"/>
    </location>
</feature>
<evidence type="ECO:0000256" key="1">
    <source>
        <dbReference type="SAM" id="MobiDB-lite"/>
    </source>
</evidence>
<dbReference type="OrthoDB" id="2546609at2759"/>
<accession>A0A316U6B8</accession>
<dbReference type="EMBL" id="KZ819329">
    <property type="protein sequence ID" value="PWN19883.1"/>
    <property type="molecule type" value="Genomic_DNA"/>
</dbReference>
<protein>
    <submittedName>
        <fullName evidence="2">Uncharacterized protein</fullName>
    </submittedName>
</protein>
<keyword evidence="3" id="KW-1185">Reference proteome</keyword>
<feature type="compositionally biased region" description="Polar residues" evidence="1">
    <location>
        <begin position="368"/>
        <end position="386"/>
    </location>
</feature>
<proteinExistence type="predicted"/>
<organism evidence="2 3">
    <name type="scientific">Pseudomicrostroma glucosiphilum</name>
    <dbReference type="NCBI Taxonomy" id="1684307"/>
    <lineage>
        <taxon>Eukaryota</taxon>
        <taxon>Fungi</taxon>
        <taxon>Dikarya</taxon>
        <taxon>Basidiomycota</taxon>
        <taxon>Ustilaginomycotina</taxon>
        <taxon>Exobasidiomycetes</taxon>
        <taxon>Microstromatales</taxon>
        <taxon>Microstromatales incertae sedis</taxon>
        <taxon>Pseudomicrostroma</taxon>
    </lineage>
</organism>
<dbReference type="GeneID" id="37016088"/>
<sequence length="615" mass="65916">MALSSLPGLPDWVLCATPRPPTTYSVLNRSSNGPYRRAQVVPLRLEDIQEIINTSSLPNATSPGLSPRKRSHTSIMAMTTMEQLSPLATAFPFLHSPTSPTTIREDFSEQHAAGASCSSAVNKNRFRPVDFQTQVEIERFFGQTRTQKRQLALHTKDEDGRWWFDGIEREENRSLLGAPSPSFPSSRRGSQQSSLPSTPNPVHGFDPYRRRSSAYLLGSLAPLQVCSPDRADFFQPHGILTDDPQEFGGDYDSGLEVPQRRTRMKRSHSASGRGNVIGDKLPDLSLSEALSTRDLDDAFQTVYESSGAVASASFLRNNASIKFADDTAGSRSRSNSGEARKDRPRPARLELTPRRGATGDLVEHSAYGETNNEAVTDFEGSSSSRITAKGTPVAAPMSPLSSKSSSSSCGISPISMRKRTRPWSAYEMSPTMVAQAFSAMRTNNGRLDGPATARSAFSFDSSPMRSTGLGSSSPFSATSAIDPPPGSRFRSSSLGSPNSKGGCFPSVPFSPCHGRRKGASSSLGLNAGTLEASKGEQRLGATPLNRNLLAPGGLATGEGVYDGLVIPCASVHLGSDDEDDHERKAALMRVGAAGGSRGVMKKWLTRKKGTVGALK</sequence>
<dbReference type="RefSeq" id="XP_025347043.1">
    <property type="nucleotide sequence ID" value="XM_025494354.1"/>
</dbReference>
<feature type="region of interest" description="Disordered" evidence="1">
    <location>
        <begin position="326"/>
        <end position="414"/>
    </location>
</feature>